<protein>
    <submittedName>
        <fullName evidence="3">Uncharacterized protein</fullName>
    </submittedName>
</protein>
<name>A0A1J1HER0_PLARL</name>
<dbReference type="OrthoDB" id="372646at2759"/>
<keyword evidence="1" id="KW-0175">Coiled coil</keyword>
<evidence type="ECO:0000256" key="1">
    <source>
        <dbReference type="SAM" id="Coils"/>
    </source>
</evidence>
<reference evidence="3 4" key="1">
    <citation type="submission" date="2015-04" db="EMBL/GenBank/DDBJ databases">
        <authorList>
            <consortium name="Pathogen Informatics"/>
        </authorList>
    </citation>
    <scope>NUCLEOTIDE SEQUENCE [LARGE SCALE GENOMIC DNA]</scope>
    <source>
        <strain evidence="3 4">SGS1</strain>
    </source>
</reference>
<feature type="compositionally biased region" description="Basic and acidic residues" evidence="2">
    <location>
        <begin position="665"/>
        <end position="716"/>
    </location>
</feature>
<dbReference type="KEGG" id="prel:PRELSG_1325400"/>
<dbReference type="GeneID" id="39738187"/>
<dbReference type="RefSeq" id="XP_028535902.1">
    <property type="nucleotide sequence ID" value="XM_028678792.1"/>
</dbReference>
<organism evidence="3 4">
    <name type="scientific">Plasmodium relictum</name>
    <dbReference type="NCBI Taxonomy" id="85471"/>
    <lineage>
        <taxon>Eukaryota</taxon>
        <taxon>Sar</taxon>
        <taxon>Alveolata</taxon>
        <taxon>Apicomplexa</taxon>
        <taxon>Aconoidasida</taxon>
        <taxon>Haemosporida</taxon>
        <taxon>Plasmodiidae</taxon>
        <taxon>Plasmodium</taxon>
        <taxon>Plasmodium (Haemamoeba)</taxon>
    </lineage>
</organism>
<proteinExistence type="predicted"/>
<evidence type="ECO:0000256" key="2">
    <source>
        <dbReference type="SAM" id="MobiDB-lite"/>
    </source>
</evidence>
<dbReference type="VEuPathDB" id="PlasmoDB:PRELSG_1325400"/>
<feature type="compositionally biased region" description="Basic and acidic residues" evidence="2">
    <location>
        <begin position="624"/>
        <end position="657"/>
    </location>
</feature>
<evidence type="ECO:0000313" key="3">
    <source>
        <dbReference type="EMBL" id="CRH03896.1"/>
    </source>
</evidence>
<sequence>MNGDIKNDIIKNLPFKFTNINLINSENKEKKIEKGSYNEALDGKEYEVSKTKLKYIKKKDDDKKLNFFKEELKFYYNEEIDNCERNLNYKKNDNFTNSLEKESFKNYLKLNGNTILNLKKKKDKENVKPNEKKKKSDNNEKYKQEDIEDNNYEYLKYYLNSEKIIENIALNKDIQKKNKLKYKMHNLLNFENSNCCSSINVSNKYDINSQNDNNNKEKNFDDSLFSSFNLENNSLYKKVFKKEEKEKKKKNYIFAENDIDLSQNDDIFSREDNEKINFSFISNKHKEVNVDNSYNEDVKNVNDIDFCKQLASPYNDNQTSMNHSDNLSNSEEKWNLFDSFKEIYNNHNKKMKLIDYNKILNKSFYKNVHNIDNINNKKKRKKKKTKIEKDLYNKKTSEHNVKEIIKNIKKRLGFYSNEESDKGKKNDNIKFKLTNRNISNENSNKTDSFCFYNNENNPNKQPLNMENHFSFSKNNFNGVDSNKEKKNFKKNTSFNNSINSNLLNYHSFVSDDFNLTNDKYSNFSNFNFNEIKENAFSDKNKIDSDDEDLFSLSTSSTKFKRIFHQALKRDEEKERKYEEKENEKMYDESEKEEKENEKMYDESEKEENENEKMYDESEKEENENEKMYNENENEEKEKKKMYDESKKEEKENEKMYNENENEEKENEKMYDESKKEENEKNYKKNEEKENKREDKYEKDEEKENEKEKYEDNENKSRITHIIEEAYEQIRSNEDNDKGQSKLITSDFLYTDEKVNRESIIHKNGILKTEDEEEKLEDYTDLLEEDNSKMNSIESKYKKKNIICICDSLEKYKIENLINKTKNKVDTNTYDYSEYDEYLSDLNNFICNNNIQIDDNSIMCDENINVEKFSHKIDDFMQYIFENQIKHLNNLITNIFS</sequence>
<keyword evidence="4" id="KW-1185">Reference proteome</keyword>
<dbReference type="EMBL" id="LN835308">
    <property type="protein sequence ID" value="CRH03896.1"/>
    <property type="molecule type" value="Genomic_DNA"/>
</dbReference>
<accession>A0A1J1HER0</accession>
<feature type="compositionally biased region" description="Basic and acidic residues" evidence="2">
    <location>
        <begin position="123"/>
        <end position="144"/>
    </location>
</feature>
<feature type="compositionally biased region" description="Basic and acidic residues" evidence="2">
    <location>
        <begin position="570"/>
        <end position="602"/>
    </location>
</feature>
<feature type="region of interest" description="Disordered" evidence="2">
    <location>
        <begin position="570"/>
        <end position="716"/>
    </location>
</feature>
<evidence type="ECO:0000313" key="4">
    <source>
        <dbReference type="Proteomes" id="UP000220158"/>
    </source>
</evidence>
<dbReference type="Proteomes" id="UP000220158">
    <property type="component" value="Chromosome 13"/>
</dbReference>
<gene>
    <name evidence="3" type="ORF">PRELSG_1325400</name>
</gene>
<dbReference type="AlphaFoldDB" id="A0A1J1HER0"/>
<feature type="region of interest" description="Disordered" evidence="2">
    <location>
        <begin position="119"/>
        <end position="144"/>
    </location>
</feature>
<dbReference type="OMA" id="NVKCREY"/>
<feature type="coiled-coil region" evidence="1">
    <location>
        <begin position="768"/>
        <end position="795"/>
    </location>
</feature>